<evidence type="ECO:0000259" key="4">
    <source>
        <dbReference type="Pfam" id="PF01156"/>
    </source>
</evidence>
<dbReference type="GO" id="GO:0008477">
    <property type="term" value="F:purine nucleosidase activity"/>
    <property type="evidence" value="ECO:0007669"/>
    <property type="project" value="TreeGrafter"/>
</dbReference>
<dbReference type="CDD" id="cd02651">
    <property type="entry name" value="nuc_hydro_IU_UC_XIUA"/>
    <property type="match status" value="1"/>
</dbReference>
<gene>
    <name evidence="5" type="primary">ABSGL_07628.1 scaffold 8929</name>
</gene>
<dbReference type="GO" id="GO:0005829">
    <property type="term" value="C:cytosol"/>
    <property type="evidence" value="ECO:0007669"/>
    <property type="project" value="TreeGrafter"/>
</dbReference>
<name>A0A168P7C8_ABSGL</name>
<evidence type="ECO:0000256" key="2">
    <source>
        <dbReference type="ARBA" id="ARBA00022801"/>
    </source>
</evidence>
<reference evidence="5" key="1">
    <citation type="submission" date="2016-04" db="EMBL/GenBank/DDBJ databases">
        <authorList>
            <person name="Evans L.H."/>
            <person name="Alamgir A."/>
            <person name="Owens N."/>
            <person name="Weber N.D."/>
            <person name="Virtaneva K."/>
            <person name="Barbian K."/>
            <person name="Babar A."/>
            <person name="Rosenke K."/>
        </authorList>
    </citation>
    <scope>NUCLEOTIDE SEQUENCE [LARGE SCALE GENOMIC DNA]</scope>
    <source>
        <strain evidence="5">CBS 101.48</strain>
    </source>
</reference>
<dbReference type="PANTHER" id="PTHR12304">
    <property type="entry name" value="INOSINE-URIDINE PREFERRING NUCLEOSIDE HYDROLASE"/>
    <property type="match status" value="1"/>
</dbReference>
<dbReference type="AlphaFoldDB" id="A0A168P7C8"/>
<dbReference type="PANTHER" id="PTHR12304:SF59">
    <property type="entry name" value="INOSINE-URIDINE PREFERRING NUCLEOSIDE HYDROLASE FAMILY PROTEIN"/>
    <property type="match status" value="1"/>
</dbReference>
<dbReference type="OrthoDB" id="5783963at2759"/>
<organism evidence="5">
    <name type="scientific">Absidia glauca</name>
    <name type="common">Pin mould</name>
    <dbReference type="NCBI Taxonomy" id="4829"/>
    <lineage>
        <taxon>Eukaryota</taxon>
        <taxon>Fungi</taxon>
        <taxon>Fungi incertae sedis</taxon>
        <taxon>Mucoromycota</taxon>
        <taxon>Mucoromycotina</taxon>
        <taxon>Mucoromycetes</taxon>
        <taxon>Mucorales</taxon>
        <taxon>Cunninghamellaceae</taxon>
        <taxon>Absidia</taxon>
    </lineage>
</organism>
<dbReference type="Proteomes" id="UP000078561">
    <property type="component" value="Unassembled WGS sequence"/>
</dbReference>
<dbReference type="GO" id="GO:0006152">
    <property type="term" value="P:purine nucleoside catabolic process"/>
    <property type="evidence" value="ECO:0007669"/>
    <property type="project" value="TreeGrafter"/>
</dbReference>
<dbReference type="SUPFAM" id="SSF53590">
    <property type="entry name" value="Nucleoside hydrolase"/>
    <property type="match status" value="1"/>
</dbReference>
<dbReference type="InParanoid" id="A0A168P7C8"/>
<evidence type="ECO:0000256" key="1">
    <source>
        <dbReference type="ARBA" id="ARBA00009176"/>
    </source>
</evidence>
<dbReference type="InterPro" id="IPR036452">
    <property type="entry name" value="Ribo_hydro-like"/>
</dbReference>
<keyword evidence="2" id="KW-0378">Hydrolase</keyword>
<proteinExistence type="inferred from homology"/>
<dbReference type="Pfam" id="PF01156">
    <property type="entry name" value="IU_nuc_hydro"/>
    <property type="match status" value="1"/>
</dbReference>
<dbReference type="EMBL" id="LT553604">
    <property type="protein sequence ID" value="SAM01878.1"/>
    <property type="molecule type" value="Genomic_DNA"/>
</dbReference>
<dbReference type="InterPro" id="IPR001910">
    <property type="entry name" value="Inosine/uridine_hydrolase_dom"/>
</dbReference>
<evidence type="ECO:0000256" key="3">
    <source>
        <dbReference type="ARBA" id="ARBA00023295"/>
    </source>
</evidence>
<protein>
    <recommendedName>
        <fullName evidence="4">Inosine/uridine-preferring nucleoside hydrolase domain-containing protein</fullName>
    </recommendedName>
</protein>
<accession>A0A168P7C8</accession>
<dbReference type="FunCoup" id="A0A168P7C8">
    <property type="interactions" value="398"/>
</dbReference>
<comment type="similarity">
    <text evidence="1">Belongs to the IUNH family.</text>
</comment>
<dbReference type="InterPro" id="IPR023186">
    <property type="entry name" value="IUNH"/>
</dbReference>
<evidence type="ECO:0000313" key="5">
    <source>
        <dbReference type="EMBL" id="SAM01878.1"/>
    </source>
</evidence>
<dbReference type="STRING" id="4829.A0A168P7C8"/>
<dbReference type="OMA" id="WVGVETK"/>
<feature type="domain" description="Inosine/uridine-preferring nucleoside hydrolase" evidence="4">
    <location>
        <begin position="7"/>
        <end position="302"/>
    </location>
</feature>
<keyword evidence="3" id="KW-0326">Glycosidase</keyword>
<evidence type="ECO:0000313" key="6">
    <source>
        <dbReference type="Proteomes" id="UP000078561"/>
    </source>
</evidence>
<dbReference type="Gene3D" id="3.90.245.10">
    <property type="entry name" value="Ribonucleoside hydrolase-like"/>
    <property type="match status" value="1"/>
</dbReference>
<sequence>MNPPTPLWLDCDPGHDDAMAIILAGKLQPQRQTTRYIDSRNAAIVLKAAGMEGIRVVPGQTKPITRSPLPCPDIHGETGLDGPMGLPLFDPTLVLSDEKAVLYLGRLLQTRKDKGEPPLTLIATGPLTNYALLLTLYPELHNQIKQIIFMGGSIGPGNWTPCAEFNILVDPEAVSIVLHSGIDVTMVPLEVTHQAIITDAIIQRLQTQLKGSKFSAVLVDLLLFFKKTYQDVFDFQHGPPLHDPCTVALLCAPELFTCKRMGVHVITADGPCLGQTICDIYAKTDSPKINVATDIKVDGFMDMLLDAFDQANQHTPLNITV</sequence>
<keyword evidence="6" id="KW-1185">Reference proteome</keyword>